<dbReference type="KEGG" id="mlir:LPB04_16895"/>
<accession>A0A7L9U105</accession>
<evidence type="ECO:0000313" key="2">
    <source>
        <dbReference type="Proteomes" id="UP000593875"/>
    </source>
</evidence>
<organism evidence="1 2">
    <name type="scientific">Massilia litorea</name>
    <dbReference type="NCBI Taxonomy" id="2769491"/>
    <lineage>
        <taxon>Bacteria</taxon>
        <taxon>Pseudomonadati</taxon>
        <taxon>Pseudomonadota</taxon>
        <taxon>Betaproteobacteria</taxon>
        <taxon>Burkholderiales</taxon>
        <taxon>Oxalobacteraceae</taxon>
        <taxon>Telluria group</taxon>
        <taxon>Massilia</taxon>
    </lineage>
</organism>
<dbReference type="RefSeq" id="WP_193685671.1">
    <property type="nucleotide sequence ID" value="NZ_CP062941.1"/>
</dbReference>
<sequence length="306" mass="33382">MEAISLRCGALHAEVLPAAGGGLGRLDWQRGGATHALLRPWIRTDDAPPTTSQLACFPLVPWSNRIDPEGFVFEGRRIALAPNRPGEPCPIHGDGWQHPWSVAARSATGVSLLLDRRGGARDASPFASPFSSPFSYVAHLRYALTDCALQVTLEVTNTGPARLPFGLGLHPWLERREGVTLRARARGTWTRDPRGLPADEIDLPPEWDFAAGRPLPPAPVDHAFCGWDGRAEVHWPDTGVSLAIEADMDYYILYAPAGRDFFCFEPVDHAVNAHNLPRGAARNGLTTLAPGQTLSRRVVFRVRGES</sequence>
<dbReference type="Gene3D" id="2.70.98.10">
    <property type="match status" value="1"/>
</dbReference>
<dbReference type="EMBL" id="CP062941">
    <property type="protein sequence ID" value="QOL48628.1"/>
    <property type="molecule type" value="Genomic_DNA"/>
</dbReference>
<dbReference type="InterPro" id="IPR014718">
    <property type="entry name" value="GH-type_carb-bd"/>
</dbReference>
<dbReference type="Pfam" id="PF01263">
    <property type="entry name" value="Aldose_epim"/>
    <property type="match status" value="1"/>
</dbReference>
<dbReference type="GO" id="GO:0005975">
    <property type="term" value="P:carbohydrate metabolic process"/>
    <property type="evidence" value="ECO:0007669"/>
    <property type="project" value="InterPro"/>
</dbReference>
<dbReference type="InterPro" id="IPR008183">
    <property type="entry name" value="Aldose_1/G6P_1-epimerase"/>
</dbReference>
<dbReference type="SUPFAM" id="SSF74650">
    <property type="entry name" value="Galactose mutarotase-like"/>
    <property type="match status" value="1"/>
</dbReference>
<dbReference type="GO" id="GO:0016853">
    <property type="term" value="F:isomerase activity"/>
    <property type="evidence" value="ECO:0007669"/>
    <property type="project" value="InterPro"/>
</dbReference>
<dbReference type="AlphaFoldDB" id="A0A7L9U105"/>
<reference evidence="1 2" key="1">
    <citation type="submission" date="2020-10" db="EMBL/GenBank/DDBJ databases">
        <title>Genome sequencing of Massilia sp. LPB0304.</title>
        <authorList>
            <person name="Kim J."/>
        </authorList>
    </citation>
    <scope>NUCLEOTIDE SEQUENCE [LARGE SCALE GENOMIC DNA]</scope>
    <source>
        <strain evidence="1 2">LPB0304</strain>
    </source>
</reference>
<name>A0A7L9U105_9BURK</name>
<keyword evidence="2" id="KW-1185">Reference proteome</keyword>
<dbReference type="GO" id="GO:0030246">
    <property type="term" value="F:carbohydrate binding"/>
    <property type="evidence" value="ECO:0007669"/>
    <property type="project" value="InterPro"/>
</dbReference>
<dbReference type="CDD" id="cd09021">
    <property type="entry name" value="Aldose_epim_Ec_YphB"/>
    <property type="match status" value="1"/>
</dbReference>
<dbReference type="Proteomes" id="UP000593875">
    <property type="component" value="Chromosome"/>
</dbReference>
<evidence type="ECO:0000313" key="1">
    <source>
        <dbReference type="EMBL" id="QOL48628.1"/>
    </source>
</evidence>
<dbReference type="InterPro" id="IPR011013">
    <property type="entry name" value="Gal_mutarotase_sf_dom"/>
</dbReference>
<gene>
    <name evidence="1" type="ORF">LPB04_16895</name>
</gene>
<proteinExistence type="predicted"/>
<protein>
    <submittedName>
        <fullName evidence="1">Aldose 1-epimerase</fullName>
    </submittedName>
</protein>